<feature type="domain" description="Glycoside hydrolase family 38 N-terminal" evidence="8">
    <location>
        <begin position="50"/>
        <end position="327"/>
    </location>
</feature>
<comment type="caution">
    <text evidence="9">The sequence shown here is derived from an EMBL/GenBank/DDBJ whole genome shotgun (WGS) entry which is preliminary data.</text>
</comment>
<dbReference type="GO" id="GO:0006491">
    <property type="term" value="P:N-glycan processing"/>
    <property type="evidence" value="ECO:0007669"/>
    <property type="project" value="TreeGrafter"/>
</dbReference>
<proteinExistence type="predicted"/>
<keyword evidence="4" id="KW-0862">Zinc</keyword>
<dbReference type="GO" id="GO:0000139">
    <property type="term" value="C:Golgi membrane"/>
    <property type="evidence" value="ECO:0007669"/>
    <property type="project" value="TreeGrafter"/>
</dbReference>
<dbReference type="GeneID" id="31366178"/>
<dbReference type="Gene3D" id="3.20.110.10">
    <property type="entry name" value="Glycoside hydrolase 38, N terminal domain"/>
    <property type="match status" value="1"/>
</dbReference>
<keyword evidence="6" id="KW-1133">Transmembrane helix</keyword>
<dbReference type="STRING" id="670386.D3BRU7"/>
<dbReference type="OMA" id="FNTIDEC"/>
<accession>D3BRU7</accession>
<dbReference type="EC" id="3.2.1.24" evidence="3"/>
<protein>
    <recommendedName>
        <fullName evidence="3">alpha-mannosidase</fullName>
        <ecNumber evidence="3">3.2.1.24</ecNumber>
    </recommendedName>
</protein>
<dbReference type="SUPFAM" id="SSF88713">
    <property type="entry name" value="Glycoside hydrolase/deacetylase"/>
    <property type="match status" value="1"/>
</dbReference>
<dbReference type="EMBL" id="ADBJ01000050">
    <property type="protein sequence ID" value="EFA76129.1"/>
    <property type="molecule type" value="Genomic_DNA"/>
</dbReference>
<dbReference type="PANTHER" id="PTHR11607:SF3">
    <property type="entry name" value="LYSOSOMAL ALPHA-MANNOSIDASE"/>
    <property type="match status" value="1"/>
</dbReference>
<dbReference type="InterPro" id="IPR050843">
    <property type="entry name" value="Glycosyl_Hydrlase_38"/>
</dbReference>
<gene>
    <name evidence="9" type="ORF">PPL_10709</name>
</gene>
<dbReference type="InterPro" id="IPR011330">
    <property type="entry name" value="Glyco_hydro/deAcase_b/a-brl"/>
</dbReference>
<name>D3BRU7_HETP5</name>
<dbReference type="InParanoid" id="D3BRU7"/>
<evidence type="ECO:0000313" key="10">
    <source>
        <dbReference type="Proteomes" id="UP000001396"/>
    </source>
</evidence>
<feature type="coiled-coil region" evidence="5">
    <location>
        <begin position="1258"/>
        <end position="1285"/>
    </location>
</feature>
<dbReference type="SUPFAM" id="SSF74650">
    <property type="entry name" value="Galactose mutarotase-like"/>
    <property type="match status" value="1"/>
</dbReference>
<evidence type="ECO:0000259" key="8">
    <source>
        <dbReference type="Pfam" id="PF01074"/>
    </source>
</evidence>
<keyword evidence="5" id="KW-0175">Coiled coil</keyword>
<dbReference type="InterPro" id="IPR013780">
    <property type="entry name" value="Glyco_hydro_b"/>
</dbReference>
<evidence type="ECO:0000256" key="6">
    <source>
        <dbReference type="SAM" id="Phobius"/>
    </source>
</evidence>
<keyword evidence="10" id="KW-1185">Reference proteome</keyword>
<keyword evidence="7" id="KW-0732">Signal</keyword>
<dbReference type="InterPro" id="IPR011013">
    <property type="entry name" value="Gal_mutarotase_sf_dom"/>
</dbReference>
<dbReference type="Pfam" id="PF01074">
    <property type="entry name" value="Glyco_hydro_38N"/>
    <property type="match status" value="1"/>
</dbReference>
<evidence type="ECO:0000256" key="2">
    <source>
        <dbReference type="ARBA" id="ARBA00001947"/>
    </source>
</evidence>
<dbReference type="GO" id="GO:0030246">
    <property type="term" value="F:carbohydrate binding"/>
    <property type="evidence" value="ECO:0007669"/>
    <property type="project" value="InterPro"/>
</dbReference>
<evidence type="ECO:0000256" key="7">
    <source>
        <dbReference type="SAM" id="SignalP"/>
    </source>
</evidence>
<evidence type="ECO:0000313" key="9">
    <source>
        <dbReference type="EMBL" id="EFA76129.1"/>
    </source>
</evidence>
<evidence type="ECO:0000256" key="3">
    <source>
        <dbReference type="ARBA" id="ARBA00012752"/>
    </source>
</evidence>
<dbReference type="Proteomes" id="UP000001396">
    <property type="component" value="Unassembled WGS sequence"/>
</dbReference>
<dbReference type="GO" id="GO:0004559">
    <property type="term" value="F:alpha-mannosidase activity"/>
    <property type="evidence" value="ECO:0007669"/>
    <property type="project" value="UniProtKB-EC"/>
</dbReference>
<evidence type="ECO:0000256" key="1">
    <source>
        <dbReference type="ARBA" id="ARBA00000365"/>
    </source>
</evidence>
<feature type="coiled-coil region" evidence="5">
    <location>
        <begin position="1178"/>
        <end position="1233"/>
    </location>
</feature>
<feature type="chain" id="PRO_5003041985" description="alpha-mannosidase" evidence="7">
    <location>
        <begin position="26"/>
        <end position="1685"/>
    </location>
</feature>
<comment type="cofactor">
    <cofactor evidence="2">
        <name>Zn(2+)</name>
        <dbReference type="ChEBI" id="CHEBI:29105"/>
    </cofactor>
</comment>
<dbReference type="GO" id="GO:0006013">
    <property type="term" value="P:mannose metabolic process"/>
    <property type="evidence" value="ECO:0007669"/>
    <property type="project" value="InterPro"/>
</dbReference>
<comment type="catalytic activity">
    <reaction evidence="1">
        <text>Hydrolysis of terminal, non-reducing alpha-D-mannose residues in alpha-D-mannosides.</text>
        <dbReference type="EC" id="3.2.1.24"/>
    </reaction>
</comment>
<evidence type="ECO:0000256" key="4">
    <source>
        <dbReference type="ARBA" id="ARBA00022833"/>
    </source>
</evidence>
<reference evidence="9 10" key="1">
    <citation type="journal article" date="2011" name="Genome Res.">
        <title>Phylogeny-wide analysis of social amoeba genomes highlights ancient origins for complex intercellular communication.</title>
        <authorList>
            <person name="Heidel A.J."/>
            <person name="Lawal H.M."/>
            <person name="Felder M."/>
            <person name="Schilde C."/>
            <person name="Helps N.R."/>
            <person name="Tunggal B."/>
            <person name="Rivero F."/>
            <person name="John U."/>
            <person name="Schleicher M."/>
            <person name="Eichinger L."/>
            <person name="Platzer M."/>
            <person name="Noegel A.A."/>
            <person name="Schaap P."/>
            <person name="Gloeckner G."/>
        </authorList>
    </citation>
    <scope>NUCLEOTIDE SEQUENCE [LARGE SCALE GENOMIC DNA]</scope>
    <source>
        <strain evidence="10">ATCC 26659 / Pp 5 / PN500</strain>
    </source>
</reference>
<dbReference type="InterPro" id="IPR027291">
    <property type="entry name" value="Glyco_hydro_38_N_sf"/>
</dbReference>
<evidence type="ECO:0000256" key="5">
    <source>
        <dbReference type="SAM" id="Coils"/>
    </source>
</evidence>
<dbReference type="Gene3D" id="2.70.98.30">
    <property type="entry name" value="Golgi alpha-mannosidase II, domain 4"/>
    <property type="match status" value="1"/>
</dbReference>
<dbReference type="PANTHER" id="PTHR11607">
    <property type="entry name" value="ALPHA-MANNOSIDASE"/>
    <property type="match status" value="1"/>
</dbReference>
<keyword evidence="6" id="KW-0812">Transmembrane</keyword>
<dbReference type="InterPro" id="IPR000602">
    <property type="entry name" value="Glyco_hydro_38_N"/>
</dbReference>
<sequence>MAMNSFIKFILFIGTLLLLSRLSLAWTEGQHLDIHVVPFTLFKSNEIDNERIINNAYQLLSQDIHSNIKRKIIIPEVYNFKSWWNKISSQTTISSKVKQLVKDGHIEFVNGGMTIMDEGLIDYNEYIDQLVDGVKFITKTFHVKPKNAFNINSYGHSEGIAYVLASMGIENMVVNRISREIKNQMSSNKHLEFLWKESHSRHTNTSFSIFTHVTPNDEIGIGQSCGPDPEVCKLFTFVDKSVSDVSEQQLKKMAHQLLDQHRSKALGFRTNQLLIPFGDIEFFKDMEYASKMINFYEAMFDEINSNPSLKTSIRWSTLADYFRGVHHSQYPIGLAPVKTFGDAELSEQNHEQVPPGSPIIPDSREFNIYRGDLFSYGNIEEEYYTSHYSSISDIRILVKNTTNIMKSIEHYHSMLQNNIVDKVKDFNTIDECKQSIYLFQRDQSLIGMGTKEHYQTIMDNMRNCQSNLTNSLSRLTNIGISCKKPIEIKLEGEVSNGAPKPTIEISENSDQSLVFYNPLEVKREEVYRLFVNTPKVMVRNHLNTPIVAQVNPVWSDTDTSIIPEASIYELLFFVEVNPLGMSTYKLQYSESPDTTIPATSTILTTSYLSMETSDFEPFVINQVRIGSQELNLENSMYRLRLRHTSGSMERLYIKGKEIEMPLMSQNMYYVHSSSNAAVPILPPGEVQPIKQPTILMRLIKGPIVQEIISYKNSTLSPFRKQNIQLINCMDALKHECTDVSKTILFATTVEKNDYTHDPIVRFSINPTTSSDLNKKVVYYTDKNGISLVQRKISQFQSYKTKFYPISAIAYIGESNSVSGLKLGVLTRIPLGVAGVNEGILDVMVRSHRMATNEGPITIPLWLTIQQGMEMSSPQFPFQLVRTIQSPLISASIKSAASECAGSFQPNIHIPSNLQMISLGPLEDDVNYLRYLNTEHSRPVSIELAKLFPAFDVDHVFTSDLTLVQFLDGNNMSIVLPPGRLTTMIAKLKYQPSKVKEQNEVDSVPKSFTQQFQDTEVRVKQQTLAKDLNLKQQSFVPDNAPPKFNSPHVKGPYENIINNNNQPVEMIPVIESGTETKERRIQDQLAGKVNENEVATEHHVAVKNQQHSNKKVDPAKEYIKQQQPQAFNQNAFNQKSVNQGPLSKDAIKDLFKTHIDPNAAPEAQEHNPEIEKQKAKDLMEIQKQILERKKLEKEKLKEKKVEKEVHDQQTNLQQQQQIQQQQQLIQQLQQQQQQQKPIQQLQQQDNNQQLLRQQQYQQILQQQNQMQAKEMSLNNLNKNNEVISNNNNNNNEYQSNPYIKVNENYDKINNELVSRRLIDGQPKQEKINIQMDDKALDWLNLNKQSEIKEMEELKKIKSAYSMLQQDLMLQKMSMEDVKMERDRMLEQLRMSIKSHEELKIQHQVNLDLLSKTRDDMKRLHSQFEAQKEQQRSQKEELNSYYRKQLDEKQQQLNDLQKQSKDTKEIGVMAAKENLFNMVRVKELEDAIKPTPGLFGRLLEKLSKMDIMPNEVTTPPKPLLPLEKILNAIESDINMRIRGMKQEIQTLMKKPPNPGKVTVRELHIKRLREQLDLIEGMRKQIAENPEVGMLELEDVYDGEILLGRKMQPGYPRKFDATKSGDDYFYVFIALAIVLMVVYVFWVYTRRRHQHKDYKSPIHTSVSGHPNNPVKSTLSYFSGISHQESKVE</sequence>
<organism evidence="9 10">
    <name type="scientific">Heterostelium pallidum (strain ATCC 26659 / Pp 5 / PN500)</name>
    <name type="common">Cellular slime mold</name>
    <name type="synonym">Polysphondylium pallidum</name>
    <dbReference type="NCBI Taxonomy" id="670386"/>
    <lineage>
        <taxon>Eukaryota</taxon>
        <taxon>Amoebozoa</taxon>
        <taxon>Evosea</taxon>
        <taxon>Eumycetozoa</taxon>
        <taxon>Dictyostelia</taxon>
        <taxon>Acytosteliales</taxon>
        <taxon>Acytosteliaceae</taxon>
        <taxon>Heterostelium</taxon>
    </lineage>
</organism>
<feature type="coiled-coil region" evidence="5">
    <location>
        <begin position="1408"/>
        <end position="1464"/>
    </location>
</feature>
<dbReference type="Gene3D" id="2.60.40.1180">
    <property type="entry name" value="Golgi alpha-mannosidase II"/>
    <property type="match status" value="1"/>
</dbReference>
<keyword evidence="6" id="KW-0472">Membrane</keyword>
<dbReference type="RefSeq" id="XP_020428263.1">
    <property type="nucleotide sequence ID" value="XM_020581476.1"/>
</dbReference>
<feature type="signal peptide" evidence="7">
    <location>
        <begin position="1"/>
        <end position="25"/>
    </location>
</feature>
<feature type="transmembrane region" description="Helical" evidence="6">
    <location>
        <begin position="1621"/>
        <end position="1642"/>
    </location>
</feature>